<reference evidence="1" key="1">
    <citation type="submission" date="2020-04" db="EMBL/GenBank/DDBJ databases">
        <authorList>
            <person name="Chiriac C."/>
            <person name="Salcher M."/>
            <person name="Ghai R."/>
            <person name="Kavagutti S V."/>
        </authorList>
    </citation>
    <scope>NUCLEOTIDE SEQUENCE</scope>
</reference>
<gene>
    <name evidence="1" type="ORF">UFOVP84_97</name>
</gene>
<sequence>MKKKLKYKSAEHKRKALEAERFQEQLYKKWGVDNSKPTKFKEYTPNYTHRSSDDAYESIITKVSGGTRKEVQKYTGSQQLLGICVMHKSNLVPIFKKQDAEDIARMRR</sequence>
<accession>A0A6J5KXK9</accession>
<name>A0A6J5KXK9_9CAUD</name>
<evidence type="ECO:0000313" key="1">
    <source>
        <dbReference type="EMBL" id="CAB4127258.1"/>
    </source>
</evidence>
<dbReference type="EMBL" id="LR796208">
    <property type="protein sequence ID" value="CAB4127258.1"/>
    <property type="molecule type" value="Genomic_DNA"/>
</dbReference>
<organism evidence="1">
    <name type="scientific">uncultured Caudovirales phage</name>
    <dbReference type="NCBI Taxonomy" id="2100421"/>
    <lineage>
        <taxon>Viruses</taxon>
        <taxon>Duplodnaviria</taxon>
        <taxon>Heunggongvirae</taxon>
        <taxon>Uroviricota</taxon>
        <taxon>Caudoviricetes</taxon>
        <taxon>Peduoviridae</taxon>
        <taxon>Maltschvirus</taxon>
        <taxon>Maltschvirus maltsch</taxon>
    </lineage>
</organism>
<proteinExistence type="predicted"/>
<protein>
    <submittedName>
        <fullName evidence="1">Uncharacterized protein</fullName>
    </submittedName>
</protein>